<evidence type="ECO:0000256" key="1">
    <source>
        <dbReference type="SAM" id="MobiDB-lite"/>
    </source>
</evidence>
<accession>A0A450WMR9</accession>
<protein>
    <submittedName>
        <fullName evidence="2">Uncharacterized protein</fullName>
    </submittedName>
</protein>
<reference evidence="2" key="1">
    <citation type="submission" date="2019-02" db="EMBL/GenBank/DDBJ databases">
        <authorList>
            <person name="Gruber-Vodicka R. H."/>
            <person name="Seah K. B. B."/>
        </authorList>
    </citation>
    <scope>NUCLEOTIDE SEQUENCE</scope>
    <source>
        <strain evidence="2">BECK_BY7</strain>
    </source>
</reference>
<gene>
    <name evidence="2" type="ORF">BECKLFY1418C_GA0070996_10419</name>
</gene>
<feature type="compositionally biased region" description="Basic and acidic residues" evidence="1">
    <location>
        <begin position="54"/>
        <end position="71"/>
    </location>
</feature>
<organism evidence="2">
    <name type="scientific">Candidatus Kentrum sp. LFY</name>
    <dbReference type="NCBI Taxonomy" id="2126342"/>
    <lineage>
        <taxon>Bacteria</taxon>
        <taxon>Pseudomonadati</taxon>
        <taxon>Pseudomonadota</taxon>
        <taxon>Gammaproteobacteria</taxon>
        <taxon>Candidatus Kentrum</taxon>
    </lineage>
</organism>
<evidence type="ECO:0000313" key="2">
    <source>
        <dbReference type="EMBL" id="VFK18298.1"/>
    </source>
</evidence>
<proteinExistence type="predicted"/>
<name>A0A450WMR9_9GAMM</name>
<feature type="region of interest" description="Disordered" evidence="1">
    <location>
        <begin position="37"/>
        <end position="84"/>
    </location>
</feature>
<sequence length="84" mass="9897">MWQDPIVQETRRWREEYAAQFKGDSEAMFQDILKRQSTHQERLVSFKPRKPEKRKMETSQKTSSRENDRLESGSSRKLAPAGVA</sequence>
<dbReference type="AlphaFoldDB" id="A0A450WMR9"/>
<dbReference type="EMBL" id="CAADFN010000041">
    <property type="protein sequence ID" value="VFK18298.1"/>
    <property type="molecule type" value="Genomic_DNA"/>
</dbReference>